<dbReference type="Gene3D" id="3.40.50.720">
    <property type="entry name" value="NAD(P)-binding Rossmann-like Domain"/>
    <property type="match status" value="1"/>
</dbReference>
<dbReference type="InterPro" id="IPR036291">
    <property type="entry name" value="NAD(P)-bd_dom_sf"/>
</dbReference>
<dbReference type="PANTHER" id="PTHR42940:SF8">
    <property type="entry name" value="VACUOLAR PROTEIN SORTING-ASSOCIATED PROTEIN 11"/>
    <property type="match status" value="1"/>
</dbReference>
<dbReference type="Pfam" id="PF00107">
    <property type="entry name" value="ADH_zinc_N"/>
    <property type="match status" value="1"/>
</dbReference>
<gene>
    <name evidence="13" type="ORF">Cdeb_00489</name>
</gene>
<dbReference type="CDD" id="cd08297">
    <property type="entry name" value="CAD3"/>
    <property type="match status" value="1"/>
</dbReference>
<keyword evidence="6 11" id="KW-0862">Zinc</keyword>
<sequence>MRAAVVSPDKDKLVEVKDVTLRPLQYGEALVDIEYCGVCHTDLHVAKGDFGHVPGRILGHEGVGVVREIADGVTSLKVGDRVSIAWFYEGCGHCEYCVTGNETYCRSVKNAGYTVDGAMAEQCIVKADYAVKVPDGLDPKKATSITCAGVTTYKAIKVSDIKPGQWIVIYGVGGLGNLGVQYAKNVFNAKVIAVDINDEKLRLAKEVGADFTFNSLKGDPAQWIQEEFGGAHAAVVTSVSKTAFNQAVHSVRPVSKVVGVGLPPETMDLEIVKTVLDGIQVVGSLVGTRKDLEEALMFAAEGKVDPVVQTRKLEEIRDIFREMEEGKIQGRMVIDMKK</sequence>
<dbReference type="Proteomes" id="UP000286235">
    <property type="component" value="Unassembled WGS sequence"/>
</dbReference>
<dbReference type="AlphaFoldDB" id="A0A420VGU4"/>
<feature type="domain" description="Enoyl reductase (ER)" evidence="12">
    <location>
        <begin position="12"/>
        <end position="334"/>
    </location>
</feature>
<dbReference type="NCBIfam" id="NF006940">
    <property type="entry name" value="PRK09422.1"/>
    <property type="match status" value="1"/>
</dbReference>
<keyword evidence="14" id="KW-1185">Reference proteome</keyword>
<dbReference type="InterPro" id="IPR013149">
    <property type="entry name" value="ADH-like_C"/>
</dbReference>
<dbReference type="PROSITE" id="PS00059">
    <property type="entry name" value="ADH_ZINC"/>
    <property type="match status" value="1"/>
</dbReference>
<dbReference type="EC" id="1.1.1.1" evidence="3"/>
<dbReference type="PANTHER" id="PTHR42940">
    <property type="entry name" value="ALCOHOL DEHYDROGENASE 1-RELATED"/>
    <property type="match status" value="1"/>
</dbReference>
<comment type="catalytic activity">
    <reaction evidence="10">
        <text>a primary alcohol + NAD(+) = an aldehyde + NADH + H(+)</text>
        <dbReference type="Rhea" id="RHEA:10736"/>
        <dbReference type="ChEBI" id="CHEBI:15378"/>
        <dbReference type="ChEBI" id="CHEBI:15734"/>
        <dbReference type="ChEBI" id="CHEBI:17478"/>
        <dbReference type="ChEBI" id="CHEBI:57540"/>
        <dbReference type="ChEBI" id="CHEBI:57945"/>
        <dbReference type="EC" id="1.1.1.1"/>
    </reaction>
</comment>
<dbReference type="GO" id="GO:0004022">
    <property type="term" value="F:alcohol dehydrogenase (NAD+) activity"/>
    <property type="evidence" value="ECO:0007669"/>
    <property type="project" value="UniProtKB-EC"/>
</dbReference>
<keyword evidence="8" id="KW-0520">NAD</keyword>
<evidence type="ECO:0000256" key="9">
    <source>
        <dbReference type="ARBA" id="ARBA00049164"/>
    </source>
</evidence>
<reference evidence="13 14" key="1">
    <citation type="submission" date="2013-12" db="EMBL/GenBank/DDBJ databases">
        <title>Genome and proteome characterization of Caldibacillus debilis GB1 derived from a cellulolytic aero-tolerant co-culture.</title>
        <authorList>
            <person name="Wushke S.T."/>
            <person name="Zhang X."/>
            <person name="Fristensky B."/>
            <person name="Wilkins J.A."/>
            <person name="Levin D.B."/>
            <person name="Sparling R."/>
        </authorList>
    </citation>
    <scope>NUCLEOTIDE SEQUENCE [LARGE SCALE GENOMIC DNA]</scope>
    <source>
        <strain evidence="13 14">GB1</strain>
    </source>
</reference>
<evidence type="ECO:0000313" key="14">
    <source>
        <dbReference type="Proteomes" id="UP000286235"/>
    </source>
</evidence>
<dbReference type="Gene3D" id="3.90.180.10">
    <property type="entry name" value="Medium-chain alcohol dehydrogenases, catalytic domain"/>
    <property type="match status" value="1"/>
</dbReference>
<dbReference type="GO" id="GO:0008270">
    <property type="term" value="F:zinc ion binding"/>
    <property type="evidence" value="ECO:0007669"/>
    <property type="project" value="InterPro"/>
</dbReference>
<evidence type="ECO:0000256" key="6">
    <source>
        <dbReference type="ARBA" id="ARBA00022833"/>
    </source>
</evidence>
<evidence type="ECO:0000256" key="3">
    <source>
        <dbReference type="ARBA" id="ARBA00013190"/>
    </source>
</evidence>
<dbReference type="FunFam" id="3.40.50.720:FF:000039">
    <property type="entry name" value="Alcohol dehydrogenase AdhP"/>
    <property type="match status" value="1"/>
</dbReference>
<protein>
    <recommendedName>
        <fullName evidence="4">Alcohol dehydrogenase</fullName>
        <ecNumber evidence="3">1.1.1.1</ecNumber>
    </recommendedName>
</protein>
<name>A0A420VGU4_9BACI</name>
<evidence type="ECO:0000256" key="5">
    <source>
        <dbReference type="ARBA" id="ARBA00022723"/>
    </source>
</evidence>
<evidence type="ECO:0000259" key="12">
    <source>
        <dbReference type="SMART" id="SM00829"/>
    </source>
</evidence>
<dbReference type="SUPFAM" id="SSF50129">
    <property type="entry name" value="GroES-like"/>
    <property type="match status" value="1"/>
</dbReference>
<accession>A0A420VGU4</accession>
<dbReference type="SUPFAM" id="SSF51735">
    <property type="entry name" value="NAD(P)-binding Rossmann-fold domains"/>
    <property type="match status" value="1"/>
</dbReference>
<evidence type="ECO:0000256" key="2">
    <source>
        <dbReference type="ARBA" id="ARBA00008072"/>
    </source>
</evidence>
<dbReference type="InterPro" id="IPR002328">
    <property type="entry name" value="ADH_Zn_CS"/>
</dbReference>
<keyword evidence="7 13" id="KW-0560">Oxidoreductase</keyword>
<comment type="cofactor">
    <cofactor evidence="1 11">
        <name>Zn(2+)</name>
        <dbReference type="ChEBI" id="CHEBI:29105"/>
    </cofactor>
</comment>
<evidence type="ECO:0000256" key="7">
    <source>
        <dbReference type="ARBA" id="ARBA00023002"/>
    </source>
</evidence>
<dbReference type="InterPro" id="IPR011032">
    <property type="entry name" value="GroES-like_sf"/>
</dbReference>
<evidence type="ECO:0000256" key="4">
    <source>
        <dbReference type="ARBA" id="ARBA00016352"/>
    </source>
</evidence>
<evidence type="ECO:0000256" key="8">
    <source>
        <dbReference type="ARBA" id="ARBA00023027"/>
    </source>
</evidence>
<organism evidence="13 14">
    <name type="scientific">Caldibacillus debilis GB1</name>
    <dbReference type="NCBI Taxonomy" id="1339248"/>
    <lineage>
        <taxon>Bacteria</taxon>
        <taxon>Bacillati</taxon>
        <taxon>Bacillota</taxon>
        <taxon>Bacilli</taxon>
        <taxon>Bacillales</taxon>
        <taxon>Bacillaceae</taxon>
        <taxon>Caldibacillus</taxon>
    </lineage>
</organism>
<comment type="caution">
    <text evidence="13">The sequence shown here is derived from an EMBL/GenBank/DDBJ whole genome shotgun (WGS) entry which is preliminary data.</text>
</comment>
<evidence type="ECO:0000256" key="11">
    <source>
        <dbReference type="RuleBase" id="RU361277"/>
    </source>
</evidence>
<comment type="similarity">
    <text evidence="2 11">Belongs to the zinc-containing alcohol dehydrogenase family.</text>
</comment>
<proteinExistence type="inferred from homology"/>
<evidence type="ECO:0000256" key="10">
    <source>
        <dbReference type="ARBA" id="ARBA00049243"/>
    </source>
</evidence>
<dbReference type="RefSeq" id="WP_120667436.1">
    <property type="nucleotide sequence ID" value="NZ_AZRV01000012.1"/>
</dbReference>
<dbReference type="InterPro" id="IPR013154">
    <property type="entry name" value="ADH-like_N"/>
</dbReference>
<evidence type="ECO:0000313" key="13">
    <source>
        <dbReference type="EMBL" id="RKO62760.1"/>
    </source>
</evidence>
<dbReference type="EMBL" id="AZRV01000012">
    <property type="protein sequence ID" value="RKO62760.1"/>
    <property type="molecule type" value="Genomic_DNA"/>
</dbReference>
<dbReference type="InterPro" id="IPR020843">
    <property type="entry name" value="ER"/>
</dbReference>
<keyword evidence="5 11" id="KW-0479">Metal-binding</keyword>
<dbReference type="Pfam" id="PF08240">
    <property type="entry name" value="ADH_N"/>
    <property type="match status" value="1"/>
</dbReference>
<comment type="catalytic activity">
    <reaction evidence="9">
        <text>a secondary alcohol + NAD(+) = a ketone + NADH + H(+)</text>
        <dbReference type="Rhea" id="RHEA:10740"/>
        <dbReference type="ChEBI" id="CHEBI:15378"/>
        <dbReference type="ChEBI" id="CHEBI:17087"/>
        <dbReference type="ChEBI" id="CHEBI:35681"/>
        <dbReference type="ChEBI" id="CHEBI:57540"/>
        <dbReference type="ChEBI" id="CHEBI:57945"/>
        <dbReference type="EC" id="1.1.1.1"/>
    </reaction>
</comment>
<dbReference type="SMART" id="SM00829">
    <property type="entry name" value="PKS_ER"/>
    <property type="match status" value="1"/>
</dbReference>
<evidence type="ECO:0000256" key="1">
    <source>
        <dbReference type="ARBA" id="ARBA00001947"/>
    </source>
</evidence>